<dbReference type="InterPro" id="IPR035996">
    <property type="entry name" value="4pyrrol_Methylase_sf"/>
</dbReference>
<dbReference type="Gene3D" id="3.30.950.10">
    <property type="entry name" value="Methyltransferase, Cobalt-precorrin-4 Transmethylase, Domain 2"/>
    <property type="match status" value="1"/>
</dbReference>
<name>A0A545AWF0_9ACTN</name>
<organism evidence="8 9">
    <name type="scientific">Cryptosporangium phraense</name>
    <dbReference type="NCBI Taxonomy" id="2593070"/>
    <lineage>
        <taxon>Bacteria</taxon>
        <taxon>Bacillati</taxon>
        <taxon>Actinomycetota</taxon>
        <taxon>Actinomycetes</taxon>
        <taxon>Cryptosporangiales</taxon>
        <taxon>Cryptosporangiaceae</taxon>
        <taxon>Cryptosporangium</taxon>
    </lineage>
</organism>
<dbReference type="NCBIfam" id="TIGR02467">
    <property type="entry name" value="CbiE"/>
    <property type="match status" value="1"/>
</dbReference>
<dbReference type="InterPro" id="IPR014777">
    <property type="entry name" value="4pyrrole_Mease_sub1"/>
</dbReference>
<dbReference type="NCBIfam" id="TIGR02469">
    <property type="entry name" value="CbiT"/>
    <property type="match status" value="1"/>
</dbReference>
<evidence type="ECO:0000256" key="3">
    <source>
        <dbReference type="ARBA" id="ARBA00022603"/>
    </source>
</evidence>
<dbReference type="InterPro" id="IPR029063">
    <property type="entry name" value="SAM-dependent_MTases_sf"/>
</dbReference>
<dbReference type="CDD" id="cd11644">
    <property type="entry name" value="Precorrin-6Y-MT"/>
    <property type="match status" value="1"/>
</dbReference>
<sequence>MRKPAFRRRDRPGVGRSGGAGSSGKRETVVTPPSRRCGHRTFERLPSAAVTSVFPLEVVTVVGIGADGWTGLGDPARSALREADVVFGSRRQLGLLPADLNAERVSWPRPMLPAIPSLLGAHADRRIAVLASGDPMFFGVGSTLVRQLGPDRVRVITHPSSISLACARLGWPEEKIEIVSLVGRPVERLHTAIHPGRRVLALSADGTTPAQVASLLVARGYGDSQITVLEHLGSEAESRRTARASEWAGEVTGALNVIAVDCVAAPDARLLPLVPGLPDDAFDHDGQITKREVRAITLARLTPIPGQLLWDVGAGAGSIAIEWLRTHRSCRAVAVEHRPDRAARLAGNAAALGVPGLTVEVGSVPEALTALETPDAVFIGGAVTAPGVVEACWDALKPGGRLVANAVTIESEAVLGRWQAELGGDLTRIEISRAAPVGGFLGWKPMMPVTQWVVIKR</sequence>
<feature type="compositionally biased region" description="Basic residues" evidence="6">
    <location>
        <begin position="1"/>
        <end position="10"/>
    </location>
</feature>
<dbReference type="PANTHER" id="PTHR43182">
    <property type="entry name" value="COBALT-PRECORRIN-6B C(15)-METHYLTRANSFERASE (DECARBOXYLATING)"/>
    <property type="match status" value="1"/>
</dbReference>
<evidence type="ECO:0000256" key="1">
    <source>
        <dbReference type="ARBA" id="ARBA00004953"/>
    </source>
</evidence>
<dbReference type="UniPathway" id="UPA00148"/>
<feature type="domain" description="Tetrapyrrole methylase" evidence="7">
    <location>
        <begin position="59"/>
        <end position="245"/>
    </location>
</feature>
<feature type="region of interest" description="Disordered" evidence="6">
    <location>
        <begin position="1"/>
        <end position="36"/>
    </location>
</feature>
<dbReference type="InterPro" id="IPR014776">
    <property type="entry name" value="4pyrrole_Mease_sub2"/>
</dbReference>
<comment type="caution">
    <text evidence="8">The sequence shown here is derived from an EMBL/GenBank/DDBJ whole genome shotgun (WGS) entry which is preliminary data.</text>
</comment>
<dbReference type="CDD" id="cd02440">
    <property type="entry name" value="AdoMet_MTases"/>
    <property type="match status" value="1"/>
</dbReference>
<keyword evidence="5" id="KW-0949">S-adenosyl-L-methionine</keyword>
<evidence type="ECO:0000256" key="5">
    <source>
        <dbReference type="ARBA" id="ARBA00022691"/>
    </source>
</evidence>
<dbReference type="InParanoid" id="A0A545AWF0"/>
<dbReference type="EMBL" id="VIRS01000004">
    <property type="protein sequence ID" value="TQS45659.1"/>
    <property type="molecule type" value="Genomic_DNA"/>
</dbReference>
<dbReference type="InterPro" id="IPR050714">
    <property type="entry name" value="Cobalamin_biosynth_MTase"/>
</dbReference>
<dbReference type="InterPro" id="IPR012818">
    <property type="entry name" value="CbiE"/>
</dbReference>
<dbReference type="GO" id="GO:0008276">
    <property type="term" value="F:protein methyltransferase activity"/>
    <property type="evidence" value="ECO:0007669"/>
    <property type="project" value="InterPro"/>
</dbReference>
<dbReference type="SUPFAM" id="SSF53335">
    <property type="entry name" value="S-adenosyl-L-methionine-dependent methyltransferases"/>
    <property type="match status" value="1"/>
</dbReference>
<accession>A0A545AWF0</accession>
<keyword evidence="4 8" id="KW-0808">Transferase</keyword>
<evidence type="ECO:0000313" key="8">
    <source>
        <dbReference type="EMBL" id="TQS45659.1"/>
    </source>
</evidence>
<dbReference type="GO" id="GO:0032259">
    <property type="term" value="P:methylation"/>
    <property type="evidence" value="ECO:0007669"/>
    <property type="project" value="UniProtKB-KW"/>
</dbReference>
<gene>
    <name evidence="8" type="primary">cbiE</name>
    <name evidence="8" type="ORF">FL583_08015</name>
</gene>
<evidence type="ECO:0000256" key="6">
    <source>
        <dbReference type="SAM" id="MobiDB-lite"/>
    </source>
</evidence>
<dbReference type="PIRSF" id="PIRSF036428">
    <property type="entry name" value="CobL"/>
    <property type="match status" value="1"/>
</dbReference>
<evidence type="ECO:0000256" key="2">
    <source>
        <dbReference type="ARBA" id="ARBA00022573"/>
    </source>
</evidence>
<dbReference type="InterPro" id="IPR000878">
    <property type="entry name" value="4pyrrol_Mease"/>
</dbReference>
<reference evidence="8 9" key="1">
    <citation type="submission" date="2019-07" db="EMBL/GenBank/DDBJ databases">
        <title>Cryptosporangium phraense sp. nov., isolated from plant litter.</title>
        <authorList>
            <person name="Suriyachadkun C."/>
        </authorList>
    </citation>
    <scope>NUCLEOTIDE SEQUENCE [LARGE SCALE GENOMIC DNA]</scope>
    <source>
        <strain evidence="8 9">A-T 5661</strain>
    </source>
</reference>
<dbReference type="SUPFAM" id="SSF53790">
    <property type="entry name" value="Tetrapyrrole methylase"/>
    <property type="match status" value="1"/>
</dbReference>
<keyword evidence="9" id="KW-1185">Reference proteome</keyword>
<evidence type="ECO:0000256" key="4">
    <source>
        <dbReference type="ARBA" id="ARBA00022679"/>
    </source>
</evidence>
<dbReference type="OrthoDB" id="9787825at2"/>
<dbReference type="Proteomes" id="UP000317982">
    <property type="component" value="Unassembled WGS sequence"/>
</dbReference>
<dbReference type="InterPro" id="IPR014008">
    <property type="entry name" value="Cbl_synth_MTase_CbiT"/>
</dbReference>
<keyword evidence="2" id="KW-0169">Cobalamin biosynthesis</keyword>
<protein>
    <submittedName>
        <fullName evidence="8">Precorrin-6y C5,15-methyltransferase (Decarboxylating) subunit CbiE</fullName>
    </submittedName>
</protein>
<evidence type="ECO:0000259" key="7">
    <source>
        <dbReference type="Pfam" id="PF00590"/>
    </source>
</evidence>
<dbReference type="FunCoup" id="A0A545AWF0">
    <property type="interactions" value="100"/>
</dbReference>
<comment type="pathway">
    <text evidence="1">Cofactor biosynthesis; adenosylcobalamin biosynthesis.</text>
</comment>
<dbReference type="AlphaFoldDB" id="A0A545AWF0"/>
<keyword evidence="3 8" id="KW-0489">Methyltransferase</keyword>
<dbReference type="Pfam" id="PF00590">
    <property type="entry name" value="TP_methylase"/>
    <property type="match status" value="1"/>
</dbReference>
<dbReference type="InterPro" id="IPR006365">
    <property type="entry name" value="Cbl_synth_CobL"/>
</dbReference>
<dbReference type="PANTHER" id="PTHR43182:SF1">
    <property type="entry name" value="COBALT-PRECORRIN-7 C(5)-METHYLTRANSFERASE"/>
    <property type="match status" value="1"/>
</dbReference>
<evidence type="ECO:0000313" key="9">
    <source>
        <dbReference type="Proteomes" id="UP000317982"/>
    </source>
</evidence>
<dbReference type="GO" id="GO:0009236">
    <property type="term" value="P:cobalamin biosynthetic process"/>
    <property type="evidence" value="ECO:0007669"/>
    <property type="project" value="UniProtKB-UniPathway"/>
</dbReference>
<dbReference type="Gene3D" id="3.40.1010.10">
    <property type="entry name" value="Cobalt-precorrin-4 Transmethylase, Domain 1"/>
    <property type="match status" value="1"/>
</dbReference>
<dbReference type="Gene3D" id="3.40.50.150">
    <property type="entry name" value="Vaccinia Virus protein VP39"/>
    <property type="match status" value="1"/>
</dbReference>
<proteinExistence type="predicted"/>